<dbReference type="EMBL" id="CAFBLQ010000135">
    <property type="protein sequence ID" value="CAB4878832.1"/>
    <property type="molecule type" value="Genomic_DNA"/>
</dbReference>
<reference evidence="2" key="1">
    <citation type="submission" date="2020-05" db="EMBL/GenBank/DDBJ databases">
        <authorList>
            <person name="Chiriac C."/>
            <person name="Salcher M."/>
            <person name="Ghai R."/>
            <person name="Kavagutti S V."/>
        </authorList>
    </citation>
    <scope>NUCLEOTIDE SEQUENCE</scope>
</reference>
<evidence type="ECO:0000313" key="2">
    <source>
        <dbReference type="EMBL" id="CAB4878832.1"/>
    </source>
</evidence>
<accession>A0A6J7E6T8</accession>
<sequence length="217" mass="24242">MEQRRLPDHETGRFEGDLGLGQRMRNPLMRADRPPPDLALACVGARLLQRVAADARAERRRKDPLRVEPVERHAQTVADVPEKAVGVDDHVIEEQLPLLLGRLDDRVDRLAREARRIDVDDEDRKAPAAGLRHFAGLRKYEHRLRVLKPRDVGLHPLQAPHGTLLRGPRAHAMGVGACIGLGHGERIVGASVSQARQPTVPLGRRAMTGENRARNRR</sequence>
<feature type="compositionally biased region" description="Basic and acidic residues" evidence="1">
    <location>
        <begin position="1"/>
        <end position="16"/>
    </location>
</feature>
<gene>
    <name evidence="2" type="ORF">UFOPK3423_01163</name>
</gene>
<protein>
    <submittedName>
        <fullName evidence="2">Unannotated protein</fullName>
    </submittedName>
</protein>
<name>A0A6J7E6T8_9ZZZZ</name>
<proteinExistence type="predicted"/>
<organism evidence="2">
    <name type="scientific">freshwater metagenome</name>
    <dbReference type="NCBI Taxonomy" id="449393"/>
    <lineage>
        <taxon>unclassified sequences</taxon>
        <taxon>metagenomes</taxon>
        <taxon>ecological metagenomes</taxon>
    </lineage>
</organism>
<feature type="region of interest" description="Disordered" evidence="1">
    <location>
        <begin position="1"/>
        <end position="21"/>
    </location>
</feature>
<dbReference type="AlphaFoldDB" id="A0A6J7E6T8"/>
<evidence type="ECO:0000256" key="1">
    <source>
        <dbReference type="SAM" id="MobiDB-lite"/>
    </source>
</evidence>